<protein>
    <submittedName>
        <fullName evidence="1">Uncharacterized protein</fullName>
    </submittedName>
</protein>
<dbReference type="AlphaFoldDB" id="A0A1I4YLB7"/>
<keyword evidence="2" id="KW-1185">Reference proteome</keyword>
<accession>A0A1I4YLB7</accession>
<dbReference type="EMBL" id="FOVE01000008">
    <property type="protein sequence ID" value="SFN38390.1"/>
    <property type="molecule type" value="Genomic_DNA"/>
</dbReference>
<evidence type="ECO:0000313" key="1">
    <source>
        <dbReference type="EMBL" id="SFN38390.1"/>
    </source>
</evidence>
<evidence type="ECO:0000313" key="2">
    <source>
        <dbReference type="Proteomes" id="UP000242869"/>
    </source>
</evidence>
<dbReference type="Proteomes" id="UP000242869">
    <property type="component" value="Unassembled WGS sequence"/>
</dbReference>
<proteinExistence type="predicted"/>
<dbReference type="OrthoDB" id="6975622at2"/>
<gene>
    <name evidence="1" type="ORF">SAMN05660284_01353</name>
</gene>
<dbReference type="RefSeq" id="WP_143085994.1">
    <property type="nucleotide sequence ID" value="NZ_FOVE01000008.1"/>
</dbReference>
<dbReference type="STRING" id="83765.SAMN05660284_01353"/>
<organism evidence="1 2">
    <name type="scientific">Formivibrio citricus</name>
    <dbReference type="NCBI Taxonomy" id="83765"/>
    <lineage>
        <taxon>Bacteria</taxon>
        <taxon>Pseudomonadati</taxon>
        <taxon>Pseudomonadota</taxon>
        <taxon>Betaproteobacteria</taxon>
        <taxon>Neisseriales</taxon>
        <taxon>Chitinibacteraceae</taxon>
        <taxon>Formivibrio</taxon>
    </lineage>
</organism>
<sequence>MIFLSDVLPRYCPMCAEHKAENLAWEDANYAPFMAGESISCACGAHFQYVPRAALLEAGKPWGDLHHYLKD</sequence>
<reference evidence="2" key="1">
    <citation type="submission" date="2016-10" db="EMBL/GenBank/DDBJ databases">
        <authorList>
            <person name="Varghese N."/>
            <person name="Submissions S."/>
        </authorList>
    </citation>
    <scope>NUCLEOTIDE SEQUENCE [LARGE SCALE GENOMIC DNA]</scope>
    <source>
        <strain evidence="2">DSM 6150</strain>
    </source>
</reference>
<name>A0A1I4YLB7_9NEIS</name>